<proteinExistence type="predicted"/>
<sequence>MEMDASERHKTDWRGLGIVITSVHPYIIQKLGIEPLETSLLRKANKKSSGTLRKSMEGPSTNVPSRKSILSDKPWINLLSNKSWSLSTVARLTPQANSASFWSKNLSSCSKIRIRSKDARPGAALASASPPSGLTPSRDHRSQRHPR</sequence>
<feature type="region of interest" description="Disordered" evidence="1">
    <location>
        <begin position="46"/>
        <end position="66"/>
    </location>
</feature>
<evidence type="ECO:0000256" key="1">
    <source>
        <dbReference type="SAM" id="MobiDB-lite"/>
    </source>
</evidence>
<gene>
    <name evidence="2" type="ORF">GTHE00462_LOCUS8693</name>
</gene>
<dbReference type="AlphaFoldDB" id="A0A7S4K0T6"/>
<accession>A0A7S4K0T6</accession>
<reference evidence="2" key="1">
    <citation type="submission" date="2021-01" db="EMBL/GenBank/DDBJ databases">
        <authorList>
            <person name="Corre E."/>
            <person name="Pelletier E."/>
            <person name="Niang G."/>
            <person name="Scheremetjew M."/>
            <person name="Finn R."/>
            <person name="Kale V."/>
            <person name="Holt S."/>
            <person name="Cochrane G."/>
            <person name="Meng A."/>
            <person name="Brown T."/>
            <person name="Cohen L."/>
        </authorList>
    </citation>
    <scope>NUCLEOTIDE SEQUENCE</scope>
    <source>
        <strain evidence="2">CCMP 2712</strain>
    </source>
</reference>
<feature type="compositionally biased region" description="Low complexity" evidence="1">
    <location>
        <begin position="121"/>
        <end position="136"/>
    </location>
</feature>
<protein>
    <submittedName>
        <fullName evidence="2">Uncharacterized protein</fullName>
    </submittedName>
</protein>
<evidence type="ECO:0000313" key="2">
    <source>
        <dbReference type="EMBL" id="CAE2279337.1"/>
    </source>
</evidence>
<feature type="region of interest" description="Disordered" evidence="1">
    <location>
        <begin position="118"/>
        <end position="147"/>
    </location>
</feature>
<organism evidence="2">
    <name type="scientific">Guillardia theta</name>
    <name type="common">Cryptophyte</name>
    <name type="synonym">Cryptomonas phi</name>
    <dbReference type="NCBI Taxonomy" id="55529"/>
    <lineage>
        <taxon>Eukaryota</taxon>
        <taxon>Cryptophyceae</taxon>
        <taxon>Pyrenomonadales</taxon>
        <taxon>Geminigeraceae</taxon>
        <taxon>Guillardia</taxon>
    </lineage>
</organism>
<feature type="compositionally biased region" description="Polar residues" evidence="1">
    <location>
        <begin position="47"/>
        <end position="65"/>
    </location>
</feature>
<name>A0A7S4K0T6_GUITH</name>
<dbReference type="EMBL" id="HBKN01010985">
    <property type="protein sequence ID" value="CAE2279337.1"/>
    <property type="molecule type" value="Transcribed_RNA"/>
</dbReference>